<dbReference type="WBParaSite" id="TREG1_79230.1">
    <property type="protein sequence ID" value="TREG1_79230.1"/>
    <property type="gene ID" value="TREG1_79230"/>
</dbReference>
<sequence>AGRNGGELDWPYSEETNHQVTSLDKPLLEWNPKGKRQVGRQWEGDSEEFMC</sequence>
<dbReference type="AlphaFoldDB" id="A0AA85KHY2"/>
<dbReference type="Proteomes" id="UP000050795">
    <property type="component" value="Unassembled WGS sequence"/>
</dbReference>
<accession>A0AA85KHY2</accession>
<evidence type="ECO:0000313" key="2">
    <source>
        <dbReference type="WBParaSite" id="TREG1_79230.1"/>
    </source>
</evidence>
<reference evidence="1" key="1">
    <citation type="submission" date="2022-06" db="EMBL/GenBank/DDBJ databases">
        <authorList>
            <person name="Berger JAMES D."/>
            <person name="Berger JAMES D."/>
        </authorList>
    </citation>
    <scope>NUCLEOTIDE SEQUENCE [LARGE SCALE GENOMIC DNA]</scope>
</reference>
<organism evidence="1 2">
    <name type="scientific">Trichobilharzia regenti</name>
    <name type="common">Nasal bird schistosome</name>
    <dbReference type="NCBI Taxonomy" id="157069"/>
    <lineage>
        <taxon>Eukaryota</taxon>
        <taxon>Metazoa</taxon>
        <taxon>Spiralia</taxon>
        <taxon>Lophotrochozoa</taxon>
        <taxon>Platyhelminthes</taxon>
        <taxon>Trematoda</taxon>
        <taxon>Digenea</taxon>
        <taxon>Strigeidida</taxon>
        <taxon>Schistosomatoidea</taxon>
        <taxon>Schistosomatidae</taxon>
        <taxon>Trichobilharzia</taxon>
    </lineage>
</organism>
<proteinExistence type="predicted"/>
<protein>
    <submittedName>
        <fullName evidence="2">Uncharacterized protein</fullName>
    </submittedName>
</protein>
<evidence type="ECO:0000313" key="1">
    <source>
        <dbReference type="Proteomes" id="UP000050795"/>
    </source>
</evidence>
<keyword evidence="1" id="KW-1185">Reference proteome</keyword>
<reference evidence="2" key="2">
    <citation type="submission" date="2023-11" db="UniProtKB">
        <authorList>
            <consortium name="WormBaseParasite"/>
        </authorList>
    </citation>
    <scope>IDENTIFICATION</scope>
</reference>
<name>A0AA85KHY2_TRIRE</name>